<dbReference type="GO" id="GO:0006352">
    <property type="term" value="P:DNA-templated transcription initiation"/>
    <property type="evidence" value="ECO:0007669"/>
    <property type="project" value="InterPro"/>
</dbReference>
<evidence type="ECO:0000256" key="1">
    <source>
        <dbReference type="ARBA" id="ARBA00010641"/>
    </source>
</evidence>
<gene>
    <name evidence="7" type="primary">sigM</name>
    <name evidence="7" type="ORF">MAMT_00209</name>
</gene>
<keyword evidence="8" id="KW-1185">Reference proteome</keyword>
<dbReference type="GO" id="GO:0016987">
    <property type="term" value="F:sigma factor activity"/>
    <property type="evidence" value="ECO:0007669"/>
    <property type="project" value="UniProtKB-KW"/>
</dbReference>
<dbReference type="Pfam" id="PF08281">
    <property type="entry name" value="Sigma70_r4_2"/>
    <property type="match status" value="1"/>
</dbReference>
<sequence>MNPDSAEAILFRELFSACESKLLLYADSLIGDRESARDIVQESFMKLTKALRQRKPQSEGETPPAEVERRRRWKAWLFTVTRNGALDYLRKRKPLIQEDVLMSLPSACPTPRKTLEQAELVTRMLQCLDRLTRSQREAIRLRFQNDLSYKEIAQVMNVSATNVGFLLHMGLKKLRELLKDELQAVPFGYDGENR</sequence>
<dbReference type="Gene3D" id="1.10.10.10">
    <property type="entry name" value="Winged helix-like DNA-binding domain superfamily/Winged helix DNA-binding domain"/>
    <property type="match status" value="1"/>
</dbReference>
<dbReference type="InterPro" id="IPR014284">
    <property type="entry name" value="RNA_pol_sigma-70_dom"/>
</dbReference>
<dbReference type="OrthoDB" id="9780326at2"/>
<organism evidence="7 8">
    <name type="scientific">Methylacidimicrobium tartarophylax</name>
    <dbReference type="NCBI Taxonomy" id="1041768"/>
    <lineage>
        <taxon>Bacteria</taxon>
        <taxon>Pseudomonadati</taxon>
        <taxon>Verrucomicrobiota</taxon>
        <taxon>Methylacidimicrobium</taxon>
    </lineage>
</organism>
<dbReference type="CDD" id="cd06171">
    <property type="entry name" value="Sigma70_r4"/>
    <property type="match status" value="1"/>
</dbReference>
<name>A0A5E6M8B7_9BACT</name>
<dbReference type="EMBL" id="CABFVA020000007">
    <property type="protein sequence ID" value="VVM04641.1"/>
    <property type="molecule type" value="Genomic_DNA"/>
</dbReference>
<dbReference type="Gene3D" id="1.10.1740.10">
    <property type="match status" value="1"/>
</dbReference>
<keyword evidence="3" id="KW-0731">Sigma factor</keyword>
<dbReference type="InterPro" id="IPR013325">
    <property type="entry name" value="RNA_pol_sigma_r2"/>
</dbReference>
<dbReference type="PANTHER" id="PTHR43133:SF8">
    <property type="entry name" value="RNA POLYMERASE SIGMA FACTOR HI_1459-RELATED"/>
    <property type="match status" value="1"/>
</dbReference>
<dbReference type="NCBIfam" id="TIGR02937">
    <property type="entry name" value="sigma70-ECF"/>
    <property type="match status" value="1"/>
</dbReference>
<reference evidence="7 8" key="1">
    <citation type="submission" date="2019-09" db="EMBL/GenBank/DDBJ databases">
        <authorList>
            <person name="Cremers G."/>
        </authorList>
    </citation>
    <scope>NUCLEOTIDE SEQUENCE [LARGE SCALE GENOMIC DNA]</scope>
    <source>
        <strain evidence="7">4A</strain>
    </source>
</reference>
<dbReference type="InterPro" id="IPR036388">
    <property type="entry name" value="WH-like_DNA-bd_sf"/>
</dbReference>
<dbReference type="SUPFAM" id="SSF88659">
    <property type="entry name" value="Sigma3 and sigma4 domains of RNA polymerase sigma factors"/>
    <property type="match status" value="1"/>
</dbReference>
<dbReference type="InterPro" id="IPR013249">
    <property type="entry name" value="RNA_pol_sigma70_r4_t2"/>
</dbReference>
<evidence type="ECO:0000256" key="2">
    <source>
        <dbReference type="ARBA" id="ARBA00023015"/>
    </source>
</evidence>
<keyword evidence="2" id="KW-0805">Transcription regulation</keyword>
<evidence type="ECO:0000256" key="4">
    <source>
        <dbReference type="ARBA" id="ARBA00023125"/>
    </source>
</evidence>
<evidence type="ECO:0000259" key="6">
    <source>
        <dbReference type="Pfam" id="PF08281"/>
    </source>
</evidence>
<dbReference type="PANTHER" id="PTHR43133">
    <property type="entry name" value="RNA POLYMERASE ECF-TYPE SIGMA FACTO"/>
    <property type="match status" value="1"/>
</dbReference>
<dbReference type="RefSeq" id="WP_142659087.1">
    <property type="nucleotide sequence ID" value="NZ_CABFVA020000007.1"/>
</dbReference>
<accession>A0A5E6M8B7</accession>
<evidence type="ECO:0000256" key="3">
    <source>
        <dbReference type="ARBA" id="ARBA00023082"/>
    </source>
</evidence>
<feature type="domain" description="RNA polymerase sigma factor 70 region 4 type 2" evidence="6">
    <location>
        <begin position="124"/>
        <end position="174"/>
    </location>
</feature>
<proteinExistence type="inferred from homology"/>
<dbReference type="SUPFAM" id="SSF88946">
    <property type="entry name" value="Sigma2 domain of RNA polymerase sigma factors"/>
    <property type="match status" value="1"/>
</dbReference>
<keyword evidence="4" id="KW-0238">DNA-binding</keyword>
<dbReference type="InterPro" id="IPR039425">
    <property type="entry name" value="RNA_pol_sigma-70-like"/>
</dbReference>
<comment type="similarity">
    <text evidence="1">Belongs to the sigma-70 factor family. ECF subfamily.</text>
</comment>
<dbReference type="InterPro" id="IPR013324">
    <property type="entry name" value="RNA_pol_sigma_r3/r4-like"/>
</dbReference>
<dbReference type="GO" id="GO:0003677">
    <property type="term" value="F:DNA binding"/>
    <property type="evidence" value="ECO:0007669"/>
    <property type="project" value="UniProtKB-KW"/>
</dbReference>
<dbReference type="Proteomes" id="UP000334923">
    <property type="component" value="Unassembled WGS sequence"/>
</dbReference>
<evidence type="ECO:0000256" key="5">
    <source>
        <dbReference type="ARBA" id="ARBA00023163"/>
    </source>
</evidence>
<protein>
    <submittedName>
        <fullName evidence="7">ECF RNA polymerase sigma factor SigM</fullName>
    </submittedName>
</protein>
<evidence type="ECO:0000313" key="7">
    <source>
        <dbReference type="EMBL" id="VVM04641.1"/>
    </source>
</evidence>
<evidence type="ECO:0000313" key="8">
    <source>
        <dbReference type="Proteomes" id="UP000334923"/>
    </source>
</evidence>
<keyword evidence="5" id="KW-0804">Transcription</keyword>
<dbReference type="AlphaFoldDB" id="A0A5E6M8B7"/>